<evidence type="ECO:0000313" key="2">
    <source>
        <dbReference type="Proteomes" id="UP000233782"/>
    </source>
</evidence>
<sequence length="41" mass="4954">MMNKIWENKLLRADLLLLLLYVAYCSAIVLRVNHLYFTNKR</sequence>
<organism evidence="1 2">
    <name type="scientific">Pontibacter ramchanderi</name>
    <dbReference type="NCBI Taxonomy" id="1179743"/>
    <lineage>
        <taxon>Bacteria</taxon>
        <taxon>Pseudomonadati</taxon>
        <taxon>Bacteroidota</taxon>
        <taxon>Cytophagia</taxon>
        <taxon>Cytophagales</taxon>
        <taxon>Hymenobacteraceae</taxon>
        <taxon>Pontibacter</taxon>
    </lineage>
</organism>
<name>A0A2N3UD85_9BACT</name>
<dbReference type="EMBL" id="PJMU01000002">
    <property type="protein sequence ID" value="PKV67348.1"/>
    <property type="molecule type" value="Genomic_DNA"/>
</dbReference>
<dbReference type="AlphaFoldDB" id="A0A2N3UD85"/>
<evidence type="ECO:0000313" key="1">
    <source>
        <dbReference type="EMBL" id="PKV67348.1"/>
    </source>
</evidence>
<dbReference type="Proteomes" id="UP000233782">
    <property type="component" value="Unassembled WGS sequence"/>
</dbReference>
<keyword evidence="2" id="KW-1185">Reference proteome</keyword>
<accession>A0A2N3UD85</accession>
<comment type="caution">
    <text evidence="1">The sequence shown here is derived from an EMBL/GenBank/DDBJ whole genome shotgun (WGS) entry which is preliminary data.</text>
</comment>
<reference evidence="1 2" key="1">
    <citation type="submission" date="2017-12" db="EMBL/GenBank/DDBJ databases">
        <title>Genomic Encyclopedia of Type Strains, Phase III (KMG-III): the genomes of soil and plant-associated and newly described type strains.</title>
        <authorList>
            <person name="Whitman W."/>
        </authorList>
    </citation>
    <scope>NUCLEOTIDE SEQUENCE [LARGE SCALE GENOMIC DNA]</scope>
    <source>
        <strain evidence="1 2">LP43</strain>
    </source>
</reference>
<protein>
    <submittedName>
        <fullName evidence="1">Uncharacterized protein</fullName>
    </submittedName>
</protein>
<proteinExistence type="predicted"/>
<gene>
    <name evidence="1" type="ORF">BD749_2492</name>
</gene>